<protein>
    <submittedName>
        <fullName evidence="1">Uncharacterized protein</fullName>
    </submittedName>
</protein>
<organism evidence="1">
    <name type="scientific">viral metagenome</name>
    <dbReference type="NCBI Taxonomy" id="1070528"/>
    <lineage>
        <taxon>unclassified sequences</taxon>
        <taxon>metagenomes</taxon>
        <taxon>organismal metagenomes</taxon>
    </lineage>
</organism>
<sequence length="108" mass="13090">MELHNRINKILNANYFFKEKIEFYESLERNWRELYFHYEKLFITNPNNVQIEDAVGIILHRGIPDGIQTCKQCNKIFENTEFKYHQDRVNKDGYLIMINDICVNCLKK</sequence>
<evidence type="ECO:0000313" key="1">
    <source>
        <dbReference type="EMBL" id="QHT99336.1"/>
    </source>
</evidence>
<accession>A0A6C0J3Y6</accession>
<dbReference type="EMBL" id="MN740307">
    <property type="protein sequence ID" value="QHT99336.1"/>
    <property type="molecule type" value="Genomic_DNA"/>
</dbReference>
<dbReference type="AlphaFoldDB" id="A0A6C0J3Y6"/>
<name>A0A6C0J3Y6_9ZZZZ</name>
<reference evidence="1" key="1">
    <citation type="journal article" date="2020" name="Nature">
        <title>Giant virus diversity and host interactions through global metagenomics.</title>
        <authorList>
            <person name="Schulz F."/>
            <person name="Roux S."/>
            <person name="Paez-Espino D."/>
            <person name="Jungbluth S."/>
            <person name="Walsh D.A."/>
            <person name="Denef V.J."/>
            <person name="McMahon K.D."/>
            <person name="Konstantinidis K.T."/>
            <person name="Eloe-Fadrosh E.A."/>
            <person name="Kyrpides N.C."/>
            <person name="Woyke T."/>
        </authorList>
    </citation>
    <scope>NUCLEOTIDE SEQUENCE</scope>
    <source>
        <strain evidence="1">GVMAG-M-3300025699-48</strain>
    </source>
</reference>
<proteinExistence type="predicted"/>